<dbReference type="AlphaFoldDB" id="A0A9D1V1K4"/>
<dbReference type="SUPFAM" id="SSF51126">
    <property type="entry name" value="Pectin lyase-like"/>
    <property type="match status" value="1"/>
</dbReference>
<dbReference type="InterPro" id="IPR011050">
    <property type="entry name" value="Pectin_lyase_fold/virulence"/>
</dbReference>
<dbReference type="EMBL" id="DXFT01000187">
    <property type="protein sequence ID" value="HIX04339.1"/>
    <property type="molecule type" value="Genomic_DNA"/>
</dbReference>
<keyword evidence="1" id="KW-0732">Signal</keyword>
<sequence length="433" mass="45786">MKKKYLNVLAYAMIVSMSAISLSACSDDDDNDNGGNGGNGGNNGDGTEIVMEDGAELQGTVEDGQIVVLSAGNSYTLSGGYAIKNGGELRIEEGVTIEAIYDDQVATFILVEQGGKIDAQGTAEAPIIMTSNVKEPGSWGGIHICGYSHTNRGEGTMSEIGNAPYGGDQEDDNSGTLRYIRLEYTGYAFDEEHESNGVSFYGVGSGTTVEYLQAYKGADDGFEFFGGSVNAKYLVVTDCEDDSFDWTEGWNGKAQFLVATQVGTTGATDADGDCLIEADNQDVNPNATPCSFPTLSNLTLIGNNSSAAARGIRLRAGTHVQIYNAIVTGKPKCLTTATEGTENSLLKGESILNYMTLATDITCEEGIYSSALFTATDNHNEINATIPNFSNVFVGTIADGYDLSAEDDFFTAAAYRGAVEADDDWTAGWAVKE</sequence>
<organism evidence="2 3">
    <name type="scientific">Candidatus Odoribacter faecigallinarum</name>
    <dbReference type="NCBI Taxonomy" id="2838706"/>
    <lineage>
        <taxon>Bacteria</taxon>
        <taxon>Pseudomonadati</taxon>
        <taxon>Bacteroidota</taxon>
        <taxon>Bacteroidia</taxon>
        <taxon>Bacteroidales</taxon>
        <taxon>Odoribacteraceae</taxon>
        <taxon>Odoribacter</taxon>
    </lineage>
</organism>
<feature type="signal peptide" evidence="1">
    <location>
        <begin position="1"/>
        <end position="24"/>
    </location>
</feature>
<evidence type="ECO:0000313" key="2">
    <source>
        <dbReference type="EMBL" id="HIX04339.1"/>
    </source>
</evidence>
<protein>
    <recommendedName>
        <fullName evidence="4">Lipoprotein</fullName>
    </recommendedName>
</protein>
<dbReference type="Proteomes" id="UP000824202">
    <property type="component" value="Unassembled WGS sequence"/>
</dbReference>
<gene>
    <name evidence="2" type="ORF">H9863_09550</name>
</gene>
<feature type="chain" id="PRO_5038526909" description="Lipoprotein" evidence="1">
    <location>
        <begin position="25"/>
        <end position="433"/>
    </location>
</feature>
<reference evidence="2" key="1">
    <citation type="journal article" date="2021" name="PeerJ">
        <title>Extensive microbial diversity within the chicken gut microbiome revealed by metagenomics and culture.</title>
        <authorList>
            <person name="Gilroy R."/>
            <person name="Ravi A."/>
            <person name="Getino M."/>
            <person name="Pursley I."/>
            <person name="Horton D.L."/>
            <person name="Alikhan N.F."/>
            <person name="Baker D."/>
            <person name="Gharbi K."/>
            <person name="Hall N."/>
            <person name="Watson M."/>
            <person name="Adriaenssens E.M."/>
            <person name="Foster-Nyarko E."/>
            <person name="Jarju S."/>
            <person name="Secka A."/>
            <person name="Antonio M."/>
            <person name="Oren A."/>
            <person name="Chaudhuri R.R."/>
            <person name="La Ragione R."/>
            <person name="Hildebrand F."/>
            <person name="Pallen M.J."/>
        </authorList>
    </citation>
    <scope>NUCLEOTIDE SEQUENCE</scope>
    <source>
        <strain evidence="2">23274</strain>
    </source>
</reference>
<comment type="caution">
    <text evidence="2">The sequence shown here is derived from an EMBL/GenBank/DDBJ whole genome shotgun (WGS) entry which is preliminary data.</text>
</comment>
<accession>A0A9D1V1K4</accession>
<dbReference type="PROSITE" id="PS51257">
    <property type="entry name" value="PROKAR_LIPOPROTEIN"/>
    <property type="match status" value="1"/>
</dbReference>
<dbReference type="PANTHER" id="PTHR41339">
    <property type="entry name" value="LIPL48"/>
    <property type="match status" value="1"/>
</dbReference>
<dbReference type="PANTHER" id="PTHR41339:SF1">
    <property type="entry name" value="SECRETED PROTEIN"/>
    <property type="match status" value="1"/>
</dbReference>
<reference evidence="2" key="2">
    <citation type="submission" date="2021-04" db="EMBL/GenBank/DDBJ databases">
        <authorList>
            <person name="Gilroy R."/>
        </authorList>
    </citation>
    <scope>NUCLEOTIDE SEQUENCE</scope>
    <source>
        <strain evidence="2">23274</strain>
    </source>
</reference>
<name>A0A9D1V1K4_9BACT</name>
<evidence type="ECO:0000256" key="1">
    <source>
        <dbReference type="SAM" id="SignalP"/>
    </source>
</evidence>
<evidence type="ECO:0008006" key="4">
    <source>
        <dbReference type="Google" id="ProtNLM"/>
    </source>
</evidence>
<proteinExistence type="predicted"/>
<evidence type="ECO:0000313" key="3">
    <source>
        <dbReference type="Proteomes" id="UP000824202"/>
    </source>
</evidence>